<organism evidence="1 2">
    <name type="scientific">Paracidovorax wautersii</name>
    <dbReference type="NCBI Taxonomy" id="1177982"/>
    <lineage>
        <taxon>Bacteria</taxon>
        <taxon>Pseudomonadati</taxon>
        <taxon>Pseudomonadota</taxon>
        <taxon>Betaproteobacteria</taxon>
        <taxon>Burkholderiales</taxon>
        <taxon>Comamonadaceae</taxon>
        <taxon>Paracidovorax</taxon>
    </lineage>
</organism>
<reference evidence="1 2" key="1">
    <citation type="submission" date="2023-08" db="EMBL/GenBank/DDBJ databases">
        <title>Functional and genomic diversity of the sorghum phyllosphere microbiome.</title>
        <authorList>
            <person name="Shade A."/>
        </authorList>
    </citation>
    <scope>NUCLEOTIDE SEQUENCE [LARGE SCALE GENOMIC DNA]</scope>
    <source>
        <strain evidence="1 2">SORGH_AS_0335</strain>
    </source>
</reference>
<protein>
    <submittedName>
        <fullName evidence="1">Fe-S protein YdhL (DUF1289 family)</fullName>
    </submittedName>
</protein>
<gene>
    <name evidence="1" type="ORF">QE399_001860</name>
</gene>
<evidence type="ECO:0000313" key="1">
    <source>
        <dbReference type="EMBL" id="MDR6214171.1"/>
    </source>
</evidence>
<sequence>MSPDRSHCIGCFRTLDEIRMWSRADSGLRRVIWAAALGRAGVALPGGH</sequence>
<comment type="caution">
    <text evidence="1">The sequence shown here is derived from an EMBL/GenBank/DDBJ whole genome shotgun (WGS) entry which is preliminary data.</text>
</comment>
<dbReference type="Proteomes" id="UP001267710">
    <property type="component" value="Unassembled WGS sequence"/>
</dbReference>
<dbReference type="Pfam" id="PF06945">
    <property type="entry name" value="DUF1289"/>
    <property type="match status" value="1"/>
</dbReference>
<proteinExistence type="predicted"/>
<dbReference type="EMBL" id="JAVIZX010000001">
    <property type="protein sequence ID" value="MDR6214171.1"/>
    <property type="molecule type" value="Genomic_DNA"/>
</dbReference>
<accession>A0ABU1IAD4</accession>
<keyword evidence="2" id="KW-1185">Reference proteome</keyword>
<evidence type="ECO:0000313" key="2">
    <source>
        <dbReference type="Proteomes" id="UP001267710"/>
    </source>
</evidence>
<name>A0ABU1IAD4_9BURK</name>
<dbReference type="InterPro" id="IPR010710">
    <property type="entry name" value="DUF1289"/>
</dbReference>